<proteinExistence type="predicted"/>
<dbReference type="BioCyc" id="CNIT1237085:G1324-2483-MONOMER"/>
<dbReference type="AlphaFoldDB" id="K0ILB3"/>
<dbReference type="OrthoDB" id="374128at2157"/>
<dbReference type="GeneID" id="13794502"/>
<dbReference type="HOGENOM" id="CLU_2191111_0_0_2"/>
<reference evidence="1 2" key="1">
    <citation type="journal article" date="2012" name="Environ. Microbiol.">
        <title>The genome of the ammonia-oxidizing Candidatus Nitrososphaera gargensis: insights into metabolic versatility and environmental adaptations.</title>
        <authorList>
            <person name="Spang A."/>
            <person name="Poehlein A."/>
            <person name="Offre P."/>
            <person name="Zumbragel S."/>
            <person name="Haider S."/>
            <person name="Rychlik N."/>
            <person name="Nowka B."/>
            <person name="Schmeisser C."/>
            <person name="Lebedeva E.V."/>
            <person name="Rattei T."/>
            <person name="Bohm C."/>
            <person name="Schmid M."/>
            <person name="Galushko A."/>
            <person name="Hatzenpichler R."/>
            <person name="Weinmaier T."/>
            <person name="Daniel R."/>
            <person name="Schleper C."/>
            <person name="Spieck E."/>
            <person name="Streit W."/>
            <person name="Wagner M."/>
        </authorList>
    </citation>
    <scope>NUCLEOTIDE SEQUENCE [LARGE SCALE GENOMIC DNA]</scope>
    <source>
        <strain evidence="2">Ga9.2</strain>
    </source>
</reference>
<keyword evidence="2" id="KW-1185">Reference proteome</keyword>
<gene>
    <name evidence="1" type="ordered locus">Ngar_c24850</name>
</gene>
<protein>
    <submittedName>
        <fullName evidence="1">Uncharacterized protein</fullName>
    </submittedName>
</protein>
<dbReference type="EMBL" id="CP002408">
    <property type="protein sequence ID" value="AFU59407.1"/>
    <property type="molecule type" value="Genomic_DNA"/>
</dbReference>
<dbReference type="Proteomes" id="UP000008037">
    <property type="component" value="Chromosome"/>
</dbReference>
<dbReference type="KEGG" id="nga:Ngar_c24850"/>
<sequence>MVGRDSNNMGGNGQVILRQSIDAAIESLGGPIHKTITWYLNSRGVLSNSKKIDINFFYSNLRDLLGPGADLIMEETWQQLQKRCGGKAGQQNPPAKCSPLERIQKMIEIGEA</sequence>
<organism evidence="1 2">
    <name type="scientific">Nitrososphaera gargensis (strain Ga9.2)</name>
    <dbReference type="NCBI Taxonomy" id="1237085"/>
    <lineage>
        <taxon>Archaea</taxon>
        <taxon>Nitrososphaerota</taxon>
        <taxon>Nitrososphaeria</taxon>
        <taxon>Nitrososphaerales</taxon>
        <taxon>Nitrososphaeraceae</taxon>
        <taxon>Nitrososphaera</taxon>
    </lineage>
</organism>
<dbReference type="RefSeq" id="WP_015019942.1">
    <property type="nucleotide sequence ID" value="NC_018719.1"/>
</dbReference>
<accession>K0ILB3</accession>
<dbReference type="InParanoid" id="K0ILB3"/>
<dbReference type="STRING" id="1237085.Ngar_c24850"/>
<name>K0ILB3_NITGG</name>
<evidence type="ECO:0000313" key="2">
    <source>
        <dbReference type="Proteomes" id="UP000008037"/>
    </source>
</evidence>
<evidence type="ECO:0000313" key="1">
    <source>
        <dbReference type="EMBL" id="AFU59407.1"/>
    </source>
</evidence>